<accession>A0ABZ0Z2P0</accession>
<proteinExistence type="predicted"/>
<organism evidence="1 2">
    <name type="scientific">phage Lak_Megaphage_Sonny</name>
    <dbReference type="NCBI Taxonomy" id="3109229"/>
    <lineage>
        <taxon>Viruses</taxon>
        <taxon>Duplodnaviria</taxon>
        <taxon>Heunggongvirae</taxon>
        <taxon>Uroviricota</taxon>
        <taxon>Caudoviricetes</taxon>
        <taxon>Caudoviricetes code 15 clade</taxon>
    </lineage>
</organism>
<evidence type="ECO:0000313" key="1">
    <source>
        <dbReference type="EMBL" id="WQJ53467.1"/>
    </source>
</evidence>
<evidence type="ECO:0000313" key="2">
    <source>
        <dbReference type="Proteomes" id="UP001358193"/>
    </source>
</evidence>
<dbReference type="Proteomes" id="UP001358193">
    <property type="component" value="Segment"/>
</dbReference>
<name>A0ABZ0Z2P0_9CAUD</name>
<sequence>MKEETLFKITDYDKYPELVSLWNEWHRKTCFLSTGNFRTPEWEHLIEYTKKHPVETADFIFDYLSEIGGGWPILSLFDFTFINPMEENEYHDPNSRKVIKLYKWCCQSIIKVLKNTINVK</sequence>
<dbReference type="EMBL" id="OR769223">
    <property type="protein sequence ID" value="WQJ53467.1"/>
    <property type="molecule type" value="Genomic_DNA"/>
</dbReference>
<keyword evidence="2" id="KW-1185">Reference proteome</keyword>
<reference evidence="1 2" key="1">
    <citation type="submission" date="2023-11" db="EMBL/GenBank/DDBJ databases">
        <authorList>
            <person name="Cook R."/>
            <person name="Crisci M."/>
            <person name="Pye H."/>
            <person name="Adriaenssens E."/>
            <person name="Santini J."/>
        </authorList>
    </citation>
    <scope>NUCLEOTIDE SEQUENCE [LARGE SCALE GENOMIC DNA]</scope>
    <source>
        <strain evidence="1">Lak_Megaphage_Sonny</strain>
    </source>
</reference>
<protein>
    <submittedName>
        <fullName evidence="1">Uncharacterized protein</fullName>
    </submittedName>
</protein>